<gene>
    <name evidence="2" type="ORF">RM573_06825</name>
</gene>
<evidence type="ECO:0000256" key="1">
    <source>
        <dbReference type="SAM" id="Phobius"/>
    </source>
</evidence>
<comment type="caution">
    <text evidence="2">The sequence shown here is derived from an EMBL/GenBank/DDBJ whole genome shotgun (WGS) entry which is preliminary data.</text>
</comment>
<dbReference type="PANTHER" id="PTHR30093:SF7">
    <property type="entry name" value="MSHA MAJOR PILIN SUBUNIT MSHA"/>
    <property type="match status" value="1"/>
</dbReference>
<keyword evidence="3" id="KW-1185">Reference proteome</keyword>
<proteinExistence type="predicted"/>
<reference evidence="2 3" key="1">
    <citation type="submission" date="2023-09" db="EMBL/GenBank/DDBJ databases">
        <authorList>
            <person name="Rey-Velasco X."/>
        </authorList>
    </citation>
    <scope>NUCLEOTIDE SEQUENCE [LARGE SCALE GENOMIC DNA]</scope>
    <source>
        <strain evidence="2 3">W431</strain>
    </source>
</reference>
<feature type="transmembrane region" description="Helical" evidence="1">
    <location>
        <begin position="12"/>
        <end position="34"/>
    </location>
</feature>
<evidence type="ECO:0000313" key="3">
    <source>
        <dbReference type="Proteomes" id="UP001266357"/>
    </source>
</evidence>
<dbReference type="InterPro" id="IPR012902">
    <property type="entry name" value="N_methyl_site"/>
</dbReference>
<name>A0ABU2ZZF1_9GAMM</name>
<dbReference type="EMBL" id="JAVRIF010000003">
    <property type="protein sequence ID" value="MDT0603306.1"/>
    <property type="molecule type" value="Genomic_DNA"/>
</dbReference>
<dbReference type="NCBIfam" id="TIGR02532">
    <property type="entry name" value="IV_pilin_GFxxxE"/>
    <property type="match status" value="1"/>
</dbReference>
<dbReference type="SUPFAM" id="SSF54523">
    <property type="entry name" value="Pili subunits"/>
    <property type="match status" value="1"/>
</dbReference>
<keyword evidence="1" id="KW-1133">Transmembrane helix</keyword>
<dbReference type="RefSeq" id="WP_311579235.1">
    <property type="nucleotide sequence ID" value="NZ_JAVRIF010000003.1"/>
</dbReference>
<accession>A0ABU2ZZF1</accession>
<sequence>MKNLSNIKTKNQGFTLIELVVVIVILGILAATAAPKFIDLTGDAKASVMEGALGSIESAVSMVHAKSLVQGKATGNNTVIINSLYYAVANGYPRAANLGTGAGDTAANAIGILGLIDIDSSASGDFVVTDATPALIQHRSATTAANCQISYPDSTGSGVRPDITITTSGC</sequence>
<keyword evidence="1" id="KW-0472">Membrane</keyword>
<evidence type="ECO:0000313" key="2">
    <source>
        <dbReference type="EMBL" id="MDT0603306.1"/>
    </source>
</evidence>
<organism evidence="2 3">
    <name type="scientific">Thalassotalea castellviae</name>
    <dbReference type="NCBI Taxonomy" id="3075612"/>
    <lineage>
        <taxon>Bacteria</taxon>
        <taxon>Pseudomonadati</taxon>
        <taxon>Pseudomonadota</taxon>
        <taxon>Gammaproteobacteria</taxon>
        <taxon>Alteromonadales</taxon>
        <taxon>Colwelliaceae</taxon>
        <taxon>Thalassotalea</taxon>
    </lineage>
</organism>
<dbReference type="PROSITE" id="PS00409">
    <property type="entry name" value="PROKAR_NTER_METHYL"/>
    <property type="match status" value="1"/>
</dbReference>
<dbReference type="InterPro" id="IPR045584">
    <property type="entry name" value="Pilin-like"/>
</dbReference>
<dbReference type="Pfam" id="PF07963">
    <property type="entry name" value="N_methyl"/>
    <property type="match status" value="1"/>
</dbReference>
<keyword evidence="1" id="KW-0812">Transmembrane</keyword>
<dbReference type="PANTHER" id="PTHR30093">
    <property type="entry name" value="GENERAL SECRETION PATHWAY PROTEIN G"/>
    <property type="match status" value="1"/>
</dbReference>
<dbReference type="Proteomes" id="UP001266357">
    <property type="component" value="Unassembled WGS sequence"/>
</dbReference>
<protein>
    <submittedName>
        <fullName evidence="2">Prepilin-type N-terminal cleavage/methylation domain-containing protein</fullName>
    </submittedName>
</protein>
<dbReference type="Gene3D" id="3.30.700.10">
    <property type="entry name" value="Glycoprotein, Type 4 Pilin"/>
    <property type="match status" value="1"/>
</dbReference>